<keyword evidence="3" id="KW-0378">Hydrolase</keyword>
<dbReference type="PANTHER" id="PTHR47396:SF1">
    <property type="entry name" value="ATP-DEPENDENT HELICASE IRC3-RELATED"/>
    <property type="match status" value="1"/>
</dbReference>
<dbReference type="RefSeq" id="WP_107238161.1">
    <property type="nucleotide sequence ID" value="NZ_PYLW01000043.1"/>
</dbReference>
<dbReference type="CDD" id="cd18785">
    <property type="entry name" value="SF2_C"/>
    <property type="match status" value="1"/>
</dbReference>
<protein>
    <submittedName>
        <fullName evidence="3">DEAD/DEAH box helicase</fullName>
    </submittedName>
</protein>
<keyword evidence="3" id="KW-0347">Helicase</keyword>
<gene>
    <name evidence="3" type="ORF">C9I88_19960</name>
</gene>
<dbReference type="Pfam" id="PF00271">
    <property type="entry name" value="Helicase_C"/>
    <property type="match status" value="1"/>
</dbReference>
<evidence type="ECO:0000259" key="1">
    <source>
        <dbReference type="PROSITE" id="PS51192"/>
    </source>
</evidence>
<dbReference type="GO" id="GO:0003677">
    <property type="term" value="F:DNA binding"/>
    <property type="evidence" value="ECO:0007669"/>
    <property type="project" value="InterPro"/>
</dbReference>
<dbReference type="SMART" id="SM00487">
    <property type="entry name" value="DEXDc"/>
    <property type="match status" value="1"/>
</dbReference>
<feature type="domain" description="Helicase ATP-binding" evidence="1">
    <location>
        <begin position="47"/>
        <end position="203"/>
    </location>
</feature>
<keyword evidence="3" id="KW-0067">ATP-binding</keyword>
<dbReference type="GO" id="GO:0016787">
    <property type="term" value="F:hydrolase activity"/>
    <property type="evidence" value="ECO:0007669"/>
    <property type="project" value="InterPro"/>
</dbReference>
<reference evidence="3 4" key="1">
    <citation type="submission" date="2018-01" db="EMBL/GenBank/DDBJ databases">
        <title>Whole genome sequencing of Histamine producing bacteria.</title>
        <authorList>
            <person name="Butler K."/>
        </authorList>
    </citation>
    <scope>NUCLEOTIDE SEQUENCE [LARGE SCALE GENOMIC DNA]</scope>
    <source>
        <strain evidence="3 4">NCIMB 13481</strain>
    </source>
</reference>
<dbReference type="Gene3D" id="3.40.50.300">
    <property type="entry name" value="P-loop containing nucleotide triphosphate hydrolases"/>
    <property type="match status" value="2"/>
</dbReference>
<dbReference type="InterPro" id="IPR014001">
    <property type="entry name" value="Helicase_ATP-bd"/>
</dbReference>
<feature type="domain" description="Helicase C-terminal" evidence="2">
    <location>
        <begin position="252"/>
        <end position="438"/>
    </location>
</feature>
<comment type="caution">
    <text evidence="3">The sequence shown here is derived from an EMBL/GenBank/DDBJ whole genome shotgun (WGS) entry which is preliminary data.</text>
</comment>
<sequence>MYSAFQSLTPNISGNDKLREPQICSYEALHQFFLEQFDPDTFREAGIVLPVGCGKSGCITLTPFAFKSRKALVIAPGVAIAQQLEKDFNPTTSFYKRSCILTNEYPEPVEIRGTETNIDDLIESDVVITNIQQLQGIENKWLDKLEDDFFDLIIFDEGHHSVARTWTLLKDKFPKAAIVNYSATPERSDGQIMSGEVVYSFPIVKAITSGYVKELKGVVINPQTLRYVRSQDGNEVEVSLEEVIRLGEIDAGFRRSIVTSSESLKTIVDASIYQLNEKRKETDDNRLKIIASALNYQHCIQIVEAYRACGFRADYVHSNNDSKLNDRVLSKLNAHELDVIVQVRKLNEGFDHPYLSVAAVFSVFSNLSPFVQFVGRIMRVITQNEPDNPLNKGVVVFHAGSNITNRWADFKTFSKADQEYYNQLLQLEGFDLTSEKDRSSYEVIPKLFDDNEISVRSQIDVSISELNLLDDDPKALEALEYLKSIGLTGKNIEVLLEAIPTTKAQKRKAKRKALPDKVKTSAMTIIKRLDVNPNGKGLDKAFRLTNLPYIISQINIDINQLVGKSSRSRSEFNIKELELIENKYDAILTAVESRMKS</sequence>
<dbReference type="SUPFAM" id="SSF52540">
    <property type="entry name" value="P-loop containing nucleoside triphosphate hydrolases"/>
    <property type="match status" value="1"/>
</dbReference>
<dbReference type="Pfam" id="PF04851">
    <property type="entry name" value="ResIII"/>
    <property type="match status" value="1"/>
</dbReference>
<dbReference type="GO" id="GO:0005524">
    <property type="term" value="F:ATP binding"/>
    <property type="evidence" value="ECO:0007669"/>
    <property type="project" value="InterPro"/>
</dbReference>
<dbReference type="GO" id="GO:0005829">
    <property type="term" value="C:cytosol"/>
    <property type="evidence" value="ECO:0007669"/>
    <property type="project" value="TreeGrafter"/>
</dbReference>
<keyword evidence="3" id="KW-0547">Nucleotide-binding</keyword>
<dbReference type="AlphaFoldDB" id="A0A2T3M7G5"/>
<dbReference type="InterPro" id="IPR027417">
    <property type="entry name" value="P-loop_NTPase"/>
</dbReference>
<evidence type="ECO:0000313" key="4">
    <source>
        <dbReference type="Proteomes" id="UP000241954"/>
    </source>
</evidence>
<dbReference type="Proteomes" id="UP000241954">
    <property type="component" value="Unassembled WGS sequence"/>
</dbReference>
<dbReference type="GO" id="GO:0004386">
    <property type="term" value="F:helicase activity"/>
    <property type="evidence" value="ECO:0007669"/>
    <property type="project" value="UniProtKB-KW"/>
</dbReference>
<dbReference type="InterPro" id="IPR001650">
    <property type="entry name" value="Helicase_C-like"/>
</dbReference>
<dbReference type="EMBL" id="PYLW01000043">
    <property type="protein sequence ID" value="PSV88151.1"/>
    <property type="molecule type" value="Genomic_DNA"/>
</dbReference>
<organism evidence="3 4">
    <name type="scientific">Photobacterium iliopiscarium</name>
    <dbReference type="NCBI Taxonomy" id="56192"/>
    <lineage>
        <taxon>Bacteria</taxon>
        <taxon>Pseudomonadati</taxon>
        <taxon>Pseudomonadota</taxon>
        <taxon>Gammaproteobacteria</taxon>
        <taxon>Vibrionales</taxon>
        <taxon>Vibrionaceae</taxon>
        <taxon>Photobacterium</taxon>
    </lineage>
</organism>
<name>A0A2T3M7G5_9GAMM</name>
<proteinExistence type="predicted"/>
<accession>A0A2T3M7G5</accession>
<dbReference type="InterPro" id="IPR006935">
    <property type="entry name" value="Helicase/UvrB_N"/>
</dbReference>
<dbReference type="PANTHER" id="PTHR47396">
    <property type="entry name" value="TYPE I RESTRICTION ENZYME ECOKI R PROTEIN"/>
    <property type="match status" value="1"/>
</dbReference>
<dbReference type="InterPro" id="IPR050742">
    <property type="entry name" value="Helicase_Restrict-Modif_Enz"/>
</dbReference>
<evidence type="ECO:0000313" key="3">
    <source>
        <dbReference type="EMBL" id="PSV88151.1"/>
    </source>
</evidence>
<dbReference type="PROSITE" id="PS51194">
    <property type="entry name" value="HELICASE_CTER"/>
    <property type="match status" value="1"/>
</dbReference>
<evidence type="ECO:0000259" key="2">
    <source>
        <dbReference type="PROSITE" id="PS51194"/>
    </source>
</evidence>
<dbReference type="PROSITE" id="PS51192">
    <property type="entry name" value="HELICASE_ATP_BIND_1"/>
    <property type="match status" value="1"/>
</dbReference>